<name>G4TZ99_SERID</name>
<dbReference type="EMBL" id="CAFZ01000886">
    <property type="protein sequence ID" value="CCA76642.1"/>
    <property type="molecule type" value="Genomic_DNA"/>
</dbReference>
<dbReference type="AlphaFoldDB" id="G4TZ99"/>
<organism evidence="1 2">
    <name type="scientific">Serendipita indica (strain DSM 11827)</name>
    <name type="common">Root endophyte fungus</name>
    <name type="synonym">Piriformospora indica</name>
    <dbReference type="NCBI Taxonomy" id="1109443"/>
    <lineage>
        <taxon>Eukaryota</taxon>
        <taxon>Fungi</taxon>
        <taxon>Dikarya</taxon>
        <taxon>Basidiomycota</taxon>
        <taxon>Agaricomycotina</taxon>
        <taxon>Agaricomycetes</taxon>
        <taxon>Sebacinales</taxon>
        <taxon>Serendipitaceae</taxon>
        <taxon>Serendipita</taxon>
    </lineage>
</organism>
<sequence length="79" mass="8540">MSTALTLDWILQSYHAIHDAMTSIQSSNIQGDFPGDRLGPSDDCVGCLSLGAEQRSYTGLVEPMLCIFLNPVSHADAQK</sequence>
<dbReference type="HOGENOM" id="CLU_2606905_0_0_1"/>
<reference evidence="1 2" key="1">
    <citation type="journal article" date="2011" name="PLoS Pathog.">
        <title>Endophytic Life Strategies Decoded by Genome and Transcriptome Analyses of the Mutualistic Root Symbiont Piriformospora indica.</title>
        <authorList>
            <person name="Zuccaro A."/>
            <person name="Lahrmann U."/>
            <person name="Guldener U."/>
            <person name="Langen G."/>
            <person name="Pfiffi S."/>
            <person name="Biedenkopf D."/>
            <person name="Wong P."/>
            <person name="Samans B."/>
            <person name="Grimm C."/>
            <person name="Basiewicz M."/>
            <person name="Murat C."/>
            <person name="Martin F."/>
            <person name="Kogel K.H."/>
        </authorList>
    </citation>
    <scope>NUCLEOTIDE SEQUENCE [LARGE SCALE GENOMIC DNA]</scope>
    <source>
        <strain evidence="1 2">DSM 11827</strain>
    </source>
</reference>
<comment type="caution">
    <text evidence="1">The sequence shown here is derived from an EMBL/GenBank/DDBJ whole genome shotgun (WGS) entry which is preliminary data.</text>
</comment>
<dbReference type="InParanoid" id="G4TZ99"/>
<accession>G4TZ99</accession>
<evidence type="ECO:0000313" key="2">
    <source>
        <dbReference type="Proteomes" id="UP000007148"/>
    </source>
</evidence>
<dbReference type="Proteomes" id="UP000007148">
    <property type="component" value="Unassembled WGS sequence"/>
</dbReference>
<evidence type="ECO:0000313" key="1">
    <source>
        <dbReference type="EMBL" id="CCA76642.1"/>
    </source>
</evidence>
<protein>
    <submittedName>
        <fullName evidence="1">Uncharacterized protein</fullName>
    </submittedName>
</protein>
<keyword evidence="2" id="KW-1185">Reference proteome</keyword>
<gene>
    <name evidence="1" type="ORF">PIIN_10633</name>
</gene>
<proteinExistence type="predicted"/>